<dbReference type="PROSITE" id="PS51318">
    <property type="entry name" value="TAT"/>
    <property type="match status" value="1"/>
</dbReference>
<dbReference type="InterPro" id="IPR006311">
    <property type="entry name" value="TAT_signal"/>
</dbReference>
<keyword evidence="1" id="KW-0732">Signal</keyword>
<evidence type="ECO:0000259" key="2">
    <source>
        <dbReference type="PROSITE" id="PS51781"/>
    </source>
</evidence>
<protein>
    <recommendedName>
        <fullName evidence="2">SH3b domain-containing protein</fullName>
    </recommendedName>
</protein>
<accession>A0A4Y8TXL9</accession>
<dbReference type="Pfam" id="PF02557">
    <property type="entry name" value="VanY"/>
    <property type="match status" value="1"/>
</dbReference>
<dbReference type="AlphaFoldDB" id="A0A4Y8TXL9"/>
<dbReference type="PANTHER" id="PTHR34408:SF1">
    <property type="entry name" value="GLYCOSYL HYDROLASE FAMILY 19 DOMAIN-CONTAINING PROTEIN HI_1415"/>
    <property type="match status" value="1"/>
</dbReference>
<gene>
    <name evidence="3" type="ORF">EXY26_02755</name>
</gene>
<proteinExistence type="predicted"/>
<organism evidence="3 4">
    <name type="scientific">Glutamicibacter arilaitensis</name>
    <dbReference type="NCBI Taxonomy" id="256701"/>
    <lineage>
        <taxon>Bacteria</taxon>
        <taxon>Bacillati</taxon>
        <taxon>Actinomycetota</taxon>
        <taxon>Actinomycetes</taxon>
        <taxon>Micrococcales</taxon>
        <taxon>Micrococcaceae</taxon>
        <taxon>Glutamicibacter</taxon>
    </lineage>
</organism>
<evidence type="ECO:0000256" key="1">
    <source>
        <dbReference type="SAM" id="SignalP"/>
    </source>
</evidence>
<dbReference type="SUPFAM" id="SSF50044">
    <property type="entry name" value="SH3-domain"/>
    <property type="match status" value="1"/>
</dbReference>
<dbReference type="PANTHER" id="PTHR34408">
    <property type="entry name" value="FAMILY PROTEIN, PUTATIVE-RELATED"/>
    <property type="match status" value="1"/>
</dbReference>
<dbReference type="PROSITE" id="PS51781">
    <property type="entry name" value="SH3B"/>
    <property type="match status" value="2"/>
</dbReference>
<feature type="domain" description="SH3b" evidence="2">
    <location>
        <begin position="136"/>
        <end position="200"/>
    </location>
</feature>
<dbReference type="InterPro" id="IPR052354">
    <property type="entry name" value="Cell_Wall_Dynamics_Protein"/>
</dbReference>
<evidence type="ECO:0000313" key="3">
    <source>
        <dbReference type="EMBL" id="TFH56007.1"/>
    </source>
</evidence>
<dbReference type="GO" id="GO:0006508">
    <property type="term" value="P:proteolysis"/>
    <property type="evidence" value="ECO:0007669"/>
    <property type="project" value="InterPro"/>
</dbReference>
<feature type="domain" description="SH3b" evidence="2">
    <location>
        <begin position="57"/>
        <end position="123"/>
    </location>
</feature>
<comment type="caution">
    <text evidence="3">The sequence shown here is derived from an EMBL/GenBank/DDBJ whole genome shotgun (WGS) entry which is preliminary data.</text>
</comment>
<dbReference type="CDD" id="cd14814">
    <property type="entry name" value="Peptidase_M15"/>
    <property type="match status" value="1"/>
</dbReference>
<dbReference type="InterPro" id="IPR003709">
    <property type="entry name" value="VanY-like_core_dom"/>
</dbReference>
<dbReference type="Pfam" id="PF08239">
    <property type="entry name" value="SH3_3"/>
    <property type="match status" value="2"/>
</dbReference>
<evidence type="ECO:0000313" key="4">
    <source>
        <dbReference type="Proteomes" id="UP000297638"/>
    </source>
</evidence>
<dbReference type="SMART" id="SM00287">
    <property type="entry name" value="SH3b"/>
    <property type="match status" value="2"/>
</dbReference>
<feature type="chain" id="PRO_5038786702" description="SH3b domain-containing protein" evidence="1">
    <location>
        <begin position="35"/>
        <end position="443"/>
    </location>
</feature>
<dbReference type="InterPro" id="IPR003646">
    <property type="entry name" value="SH3-like_bac-type"/>
</dbReference>
<dbReference type="InterPro" id="IPR036028">
    <property type="entry name" value="SH3-like_dom_sf"/>
</dbReference>
<dbReference type="Gene3D" id="2.30.30.40">
    <property type="entry name" value="SH3 Domains"/>
    <property type="match status" value="2"/>
</dbReference>
<dbReference type="EMBL" id="SPDS01000001">
    <property type="protein sequence ID" value="TFH56007.1"/>
    <property type="molecule type" value="Genomic_DNA"/>
</dbReference>
<dbReference type="RefSeq" id="WP_134779296.1">
    <property type="nucleotide sequence ID" value="NZ_SPDS01000001.1"/>
</dbReference>
<name>A0A4Y8TXL9_9MICC</name>
<reference evidence="3 4" key="1">
    <citation type="submission" date="2019-03" db="EMBL/GenBank/DDBJ databases">
        <title>Glutamicibacter sp. LJH19 genome.</title>
        <authorList>
            <person name="Sinai Borker S."/>
            <person name="Kumar R."/>
        </authorList>
    </citation>
    <scope>NUCLEOTIDE SEQUENCE [LARGE SCALE GENOMIC DNA]</scope>
    <source>
        <strain evidence="3 4">LJH19</strain>
    </source>
</reference>
<dbReference type="InterPro" id="IPR009045">
    <property type="entry name" value="Zn_M74/Hedgehog-like"/>
</dbReference>
<dbReference type="SUPFAM" id="SSF55166">
    <property type="entry name" value="Hedgehog/DD-peptidase"/>
    <property type="match status" value="1"/>
</dbReference>
<dbReference type="GO" id="GO:0008233">
    <property type="term" value="F:peptidase activity"/>
    <property type="evidence" value="ECO:0007669"/>
    <property type="project" value="InterPro"/>
</dbReference>
<dbReference type="Proteomes" id="UP000297638">
    <property type="component" value="Unassembled WGS sequence"/>
</dbReference>
<feature type="signal peptide" evidence="1">
    <location>
        <begin position="1"/>
        <end position="34"/>
    </location>
</feature>
<sequence>MKTHFSSPRQFAVSTAGVLLAGALAFGGLMPASAAQAIPAAQPSTQLAAPATLQVHAAKRVVQVKTTSNLNMRSGSSTKYRVVLTIPKNKTVTVKSQASNGWYQVTYNKKTGWISNKYTKVTKTSGTGKTSPRAKSVKLWITPKSTMNIRKGAGTGHSVVGKISKGQPAYATSKAANGWYKISTQGKNGWISGAYVTTCSQGCAIDAGPYTTNRAGLSDRYFTKSSGADLFASVKGKKRIGDIPKNSIVYRDKAWEKKAGPVSGWYYVRTQGADGWMKASALKRSTNAKTSNTSKTTRAKILKQANGKLPSSMLVALHWDREKTLIAAPAAADLGRLNAAFKKKFGKNLDIDLAYRTLDTQKFLYQELGHYIAAKPGTSNHGWGLAIDVPETYNYSFKGKYYKWLKANSKKYNWIHRKNLEEFRADGSRNPYAEAWHFEYVGK</sequence>
<dbReference type="Gene3D" id="3.30.1380.10">
    <property type="match status" value="1"/>
</dbReference>